<dbReference type="PANTHER" id="PTHR16795:SF13">
    <property type="entry name" value="EVC COMPLEX MEMBER EVC"/>
    <property type="match status" value="1"/>
</dbReference>
<accession>A0A6P7X900</accession>
<evidence type="ECO:0000313" key="14">
    <source>
        <dbReference type="RefSeq" id="XP_030047034.1"/>
    </source>
</evidence>
<evidence type="ECO:0000256" key="3">
    <source>
        <dbReference type="ARBA" id="ARBA00022475"/>
    </source>
</evidence>
<evidence type="ECO:0000256" key="2">
    <source>
        <dbReference type="ARBA" id="ARBA00004162"/>
    </source>
</evidence>
<keyword evidence="4" id="KW-0963">Cytoplasm</keyword>
<evidence type="ECO:0000313" key="15">
    <source>
        <dbReference type="RefSeq" id="XP_030047035.1"/>
    </source>
</evidence>
<evidence type="ECO:0000256" key="10">
    <source>
        <dbReference type="SAM" id="Coils"/>
    </source>
</evidence>
<dbReference type="OrthoDB" id="8910527at2759"/>
<keyword evidence="7 12" id="KW-0472">Membrane</keyword>
<dbReference type="CTD" id="2121"/>
<dbReference type="GeneID" id="115461404"/>
<evidence type="ECO:0000256" key="4">
    <source>
        <dbReference type="ARBA" id="ARBA00022490"/>
    </source>
</evidence>
<name>A0A6P7X900_9AMPH</name>
<comment type="subcellular location">
    <subcellularLocation>
        <location evidence="2">Cell membrane</location>
        <topology evidence="2">Single-pass membrane protein</topology>
    </subcellularLocation>
    <subcellularLocation>
        <location evidence="1">Cytoplasm</location>
        <location evidence="1">Cytoskeleton</location>
        <location evidence="1">Cilium basal body</location>
    </subcellularLocation>
</comment>
<protein>
    <submittedName>
        <fullName evidence="14 15">Ellis-van Creveld syndrome protein isoform X1</fullName>
    </submittedName>
</protein>
<evidence type="ECO:0000256" key="6">
    <source>
        <dbReference type="ARBA" id="ARBA00022989"/>
    </source>
</evidence>
<dbReference type="InterPro" id="IPR026501">
    <property type="entry name" value="Limbin/EVC"/>
</dbReference>
<evidence type="ECO:0000256" key="11">
    <source>
        <dbReference type="SAM" id="MobiDB-lite"/>
    </source>
</evidence>
<feature type="compositionally biased region" description="Polar residues" evidence="11">
    <location>
        <begin position="918"/>
        <end position="930"/>
    </location>
</feature>
<keyword evidence="3" id="KW-1003">Cell membrane</keyword>
<dbReference type="GO" id="GO:0060170">
    <property type="term" value="C:ciliary membrane"/>
    <property type="evidence" value="ECO:0007669"/>
    <property type="project" value="TreeGrafter"/>
</dbReference>
<dbReference type="RefSeq" id="XP_030047035.1">
    <property type="nucleotide sequence ID" value="XM_030191175.1"/>
</dbReference>
<dbReference type="GO" id="GO:0098797">
    <property type="term" value="C:plasma membrane protein complex"/>
    <property type="evidence" value="ECO:0007669"/>
    <property type="project" value="TreeGrafter"/>
</dbReference>
<dbReference type="GO" id="GO:0007224">
    <property type="term" value="P:smoothened signaling pathway"/>
    <property type="evidence" value="ECO:0007669"/>
    <property type="project" value="InterPro"/>
</dbReference>
<feature type="coiled-coil region" evidence="10">
    <location>
        <begin position="706"/>
        <end position="748"/>
    </location>
</feature>
<dbReference type="KEGG" id="muo:115461404"/>
<evidence type="ECO:0000313" key="13">
    <source>
        <dbReference type="Proteomes" id="UP000515156"/>
    </source>
</evidence>
<feature type="transmembrane region" description="Helical" evidence="12">
    <location>
        <begin position="29"/>
        <end position="54"/>
    </location>
</feature>
<dbReference type="AlphaFoldDB" id="A0A6P7X900"/>
<keyword evidence="5 12" id="KW-0812">Transmembrane</keyword>
<keyword evidence="10" id="KW-0175">Coiled coil</keyword>
<evidence type="ECO:0000256" key="12">
    <source>
        <dbReference type="SAM" id="Phobius"/>
    </source>
</evidence>
<evidence type="ECO:0000256" key="7">
    <source>
        <dbReference type="ARBA" id="ARBA00023136"/>
    </source>
</evidence>
<evidence type="ECO:0000256" key="5">
    <source>
        <dbReference type="ARBA" id="ARBA00022692"/>
    </source>
</evidence>
<proteinExistence type="predicted"/>
<evidence type="ECO:0000256" key="9">
    <source>
        <dbReference type="ARBA" id="ARBA00023273"/>
    </source>
</evidence>
<dbReference type="Proteomes" id="UP000515156">
    <property type="component" value="Chromosome 2"/>
</dbReference>
<keyword evidence="13" id="KW-1185">Reference proteome</keyword>
<organism evidence="13 15">
    <name type="scientific">Microcaecilia unicolor</name>
    <dbReference type="NCBI Taxonomy" id="1415580"/>
    <lineage>
        <taxon>Eukaryota</taxon>
        <taxon>Metazoa</taxon>
        <taxon>Chordata</taxon>
        <taxon>Craniata</taxon>
        <taxon>Vertebrata</taxon>
        <taxon>Euteleostomi</taxon>
        <taxon>Amphibia</taxon>
        <taxon>Gymnophiona</taxon>
        <taxon>Siphonopidae</taxon>
        <taxon>Microcaecilia</taxon>
    </lineage>
</organism>
<keyword evidence="9" id="KW-0966">Cell projection</keyword>
<sequence>MAGTGAPDPCLKDIALDFFVESLQVIPGLLATAVILGLLMGTASGVLLSVFVLMPRLQKKDEDSRRLLENRNTEVKGPLCESGSETRGKKLRTQISKEHMFLEEDDPSSNSGIAAFAKKAKVIYPINQKFRPLADGASNPSLNENHKQTPLPNQVVQASTSSLESLSQVDKEDCSSSTTMRSIASDEKFYERTFVKVTCFPEVLTCDNFDVKFCLYNLCLNGLLRLDRELIQEKHVMFVQILRIQLADLLLKKKIDGESYHHILSAQEADLEELEKQFHSRMPSTEVSGVYSSEYQTLEDIERKNKEFYEHTMHNLEAFWKQLDKAHQLLVDQSRCTSSEVMNLMMNLTEQMIQAERLLHESQDMQALGFQEKIISWEHMTKVTDSLKSQIQQESEYRLNAVSETLQQLTTKKKITTRQKEQRLTELLKAFWEEVALFNSTCFQQTKDLILKLLAQRGRRIETLIQVQKDEQVHFLNEVQQTSSPIDFLRDYHELLEKQREMCCNLEEEEDCKTAGAVADLCKELHTSSSQVFEKLVKELFLQTLPAITNMSVDEYEHLKQEMGISLALELEKAEDQRIKSLKIFQELLLHDKQFWAAEYSLSAVLQNHLCEKYEKVIQGVLIRFSGLSEDSTKYVLHSHRLLMQSVLRTLAQRNFAMATLTQMKMSRKKSVLQELREQYVLEKSTSCCKDAHQWQLQQEMESHILEEERRLEEEMQLARSEFQQQLLTELQEVLQLLQQRMEHWIGQALVQHAQQEAARGMTEQDNREFKERLIDTTEESVYVTSNSINRLVHSYYQELDLSLETYEQEKLKRLKHFQEKAEGLRRKQEMVDHLSDEKVDRCTTTKTLGAGQRMFLQQKRLLDQFCIHEQIRLDSLKEKKSMLHHLEAQLEGQLKEAEQNFISELATLARVHLPESKQPTSKTAQSDQNLKTRRKNSEPWETVGPSDLKWTS</sequence>
<reference evidence="14 15" key="1">
    <citation type="submission" date="2025-04" db="UniProtKB">
        <authorList>
            <consortium name="RefSeq"/>
        </authorList>
    </citation>
    <scope>IDENTIFICATION</scope>
</reference>
<dbReference type="PANTHER" id="PTHR16795">
    <property type="entry name" value="LIMBIN/ELLIS-VAN CREVELD PROTEIN"/>
    <property type="match status" value="1"/>
</dbReference>
<evidence type="ECO:0000256" key="1">
    <source>
        <dbReference type="ARBA" id="ARBA00004120"/>
    </source>
</evidence>
<keyword evidence="8" id="KW-0206">Cytoskeleton</keyword>
<keyword evidence="6 12" id="KW-1133">Transmembrane helix</keyword>
<gene>
    <name evidence="14 15" type="primary">EVC</name>
</gene>
<evidence type="ECO:0000256" key="8">
    <source>
        <dbReference type="ARBA" id="ARBA00023212"/>
    </source>
</evidence>
<dbReference type="RefSeq" id="XP_030047034.1">
    <property type="nucleotide sequence ID" value="XM_030191174.1"/>
</dbReference>
<feature type="region of interest" description="Disordered" evidence="11">
    <location>
        <begin position="914"/>
        <end position="953"/>
    </location>
</feature>